<keyword evidence="10" id="KW-1185">Reference proteome</keyword>
<dbReference type="GO" id="GO:0005524">
    <property type="term" value="F:ATP binding"/>
    <property type="evidence" value="ECO:0007669"/>
    <property type="project" value="UniProtKB-KW"/>
</dbReference>
<evidence type="ECO:0000256" key="4">
    <source>
        <dbReference type="ARBA" id="ARBA00022777"/>
    </source>
</evidence>
<dbReference type="CDD" id="cd07771">
    <property type="entry name" value="ASKHA_NBD_FGGY_RhaB-like"/>
    <property type="match status" value="1"/>
</dbReference>
<keyword evidence="4 9" id="KW-0418">Kinase</keyword>
<dbReference type="GO" id="GO:0019301">
    <property type="term" value="P:rhamnose catabolic process"/>
    <property type="evidence" value="ECO:0007669"/>
    <property type="project" value="InterPro"/>
</dbReference>
<feature type="domain" description="Carbohydrate kinase FGGY C-terminal" evidence="8">
    <location>
        <begin position="259"/>
        <end position="445"/>
    </location>
</feature>
<protein>
    <submittedName>
        <fullName evidence="9">Carbohydrate kinase, FGGY</fullName>
    </submittedName>
</protein>
<keyword evidence="3" id="KW-0547">Nucleotide-binding</keyword>
<evidence type="ECO:0000256" key="1">
    <source>
        <dbReference type="ARBA" id="ARBA00009156"/>
    </source>
</evidence>
<evidence type="ECO:0000259" key="7">
    <source>
        <dbReference type="Pfam" id="PF00370"/>
    </source>
</evidence>
<dbReference type="EMBL" id="CP000697">
    <property type="protein sequence ID" value="ABQ32179.1"/>
    <property type="molecule type" value="Genomic_DNA"/>
</dbReference>
<dbReference type="InterPro" id="IPR013449">
    <property type="entry name" value="Rhamnulokinase"/>
</dbReference>
<keyword evidence="5" id="KW-0067">ATP-binding</keyword>
<dbReference type="Pfam" id="PF00370">
    <property type="entry name" value="FGGY_N"/>
    <property type="match status" value="1"/>
</dbReference>
<evidence type="ECO:0000256" key="6">
    <source>
        <dbReference type="ARBA" id="ARBA00023308"/>
    </source>
</evidence>
<dbReference type="Proteomes" id="UP000000245">
    <property type="component" value="Chromosome"/>
</dbReference>
<comment type="similarity">
    <text evidence="1">Belongs to the FGGY kinase family.</text>
</comment>
<accession>A5G2U7</accession>
<proteinExistence type="inferred from homology"/>
<dbReference type="AlphaFoldDB" id="A5G2U7"/>
<feature type="domain" description="Carbohydrate kinase FGGY N-terminal" evidence="7">
    <location>
        <begin position="9"/>
        <end position="246"/>
    </location>
</feature>
<dbReference type="PANTHER" id="PTHR43095:SF5">
    <property type="entry name" value="XYLULOSE KINASE"/>
    <property type="match status" value="1"/>
</dbReference>
<dbReference type="STRING" id="349163.Acry_2989"/>
<sequence>MSAEAPRHVAIDLGASGGRVACGAVTEGVLDFEIVHRFPNRPVRLGRHLYWDVLRLWQEIRDGLRKVARGGAVASLGVTTWGVDYALLDADRVPLGMVHCYRDERTAGAYDLIAPRLPREAIYAATGIQFLPINTLPQLVAARRDAPRLFDHAAHLLMLPDLLNFWLTGRIVAEHTNASTTQLYDPVRRGWATALIAAAGFDPAMFPELVEPGTVLGPLLPEIAADTGLQGAVVVAPATHDTASAVAAIPAADDLPWSYVSSGTWCLTGIEVTAPVLTAAAREANVTNEQGVRGTTRLLRNTSGLFLLQESMRGWGDPPIEALLAAAEKVATDTVIDAEDPLFLQPGMDMPARIARWCAAHGRRAPESEAATTRVILNSLGEAIARTLRMVDRVADRRSRTVHVVGGGSRMALLNQAIADAVGLEVVAGPVEATTSGNLLLQAEALGVIHAGDARAVMRRSAALARYAPRAEA</sequence>
<dbReference type="Gene3D" id="3.30.420.40">
    <property type="match status" value="2"/>
</dbReference>
<evidence type="ECO:0000256" key="2">
    <source>
        <dbReference type="ARBA" id="ARBA00022679"/>
    </source>
</evidence>
<keyword evidence="6" id="KW-0684">Rhamnose metabolism</keyword>
<dbReference type="InterPro" id="IPR018485">
    <property type="entry name" value="FGGY_C"/>
</dbReference>
<name>A5G2U7_ACICJ</name>
<dbReference type="eggNOG" id="COG1070">
    <property type="taxonomic scope" value="Bacteria"/>
</dbReference>
<reference evidence="9 10" key="1">
    <citation type="submission" date="2007-05" db="EMBL/GenBank/DDBJ databases">
        <title>Complete sequence of chromosome of Acidiphilium cryptum JF-5.</title>
        <authorList>
            <consortium name="US DOE Joint Genome Institute"/>
            <person name="Copeland A."/>
            <person name="Lucas S."/>
            <person name="Lapidus A."/>
            <person name="Barry K."/>
            <person name="Detter J.C."/>
            <person name="Glavina del Rio T."/>
            <person name="Hammon N."/>
            <person name="Israni S."/>
            <person name="Dalin E."/>
            <person name="Tice H."/>
            <person name="Pitluck S."/>
            <person name="Sims D."/>
            <person name="Brettin T."/>
            <person name="Bruce D."/>
            <person name="Han C."/>
            <person name="Schmutz J."/>
            <person name="Larimer F."/>
            <person name="Land M."/>
            <person name="Hauser L."/>
            <person name="Kyrpides N."/>
            <person name="Kim E."/>
            <person name="Magnuson T."/>
            <person name="Richardson P."/>
        </authorList>
    </citation>
    <scope>NUCLEOTIDE SEQUENCE [LARGE SCALE GENOMIC DNA]</scope>
    <source>
        <strain evidence="9 10">JF-5</strain>
    </source>
</reference>
<dbReference type="SUPFAM" id="SSF53067">
    <property type="entry name" value="Actin-like ATPase domain"/>
    <property type="match status" value="2"/>
</dbReference>
<evidence type="ECO:0000313" key="9">
    <source>
        <dbReference type="EMBL" id="ABQ32179.1"/>
    </source>
</evidence>
<dbReference type="InterPro" id="IPR050406">
    <property type="entry name" value="FGGY_Carb_Kinase"/>
</dbReference>
<evidence type="ECO:0000256" key="5">
    <source>
        <dbReference type="ARBA" id="ARBA00022840"/>
    </source>
</evidence>
<dbReference type="PANTHER" id="PTHR43095">
    <property type="entry name" value="SUGAR KINASE"/>
    <property type="match status" value="1"/>
</dbReference>
<dbReference type="InterPro" id="IPR018484">
    <property type="entry name" value="FGGY_N"/>
</dbReference>
<evidence type="ECO:0000259" key="8">
    <source>
        <dbReference type="Pfam" id="PF02782"/>
    </source>
</evidence>
<dbReference type="KEGG" id="acr:Acry_2989"/>
<dbReference type="InterPro" id="IPR043129">
    <property type="entry name" value="ATPase_NBD"/>
</dbReference>
<gene>
    <name evidence="9" type="ordered locus">Acry_2989</name>
</gene>
<evidence type="ECO:0000313" key="10">
    <source>
        <dbReference type="Proteomes" id="UP000000245"/>
    </source>
</evidence>
<keyword evidence="2" id="KW-0808">Transferase</keyword>
<dbReference type="HOGENOM" id="CLU_039395_0_1_5"/>
<dbReference type="RefSeq" id="WP_012040464.1">
    <property type="nucleotide sequence ID" value="NC_009484.1"/>
</dbReference>
<dbReference type="Pfam" id="PF02782">
    <property type="entry name" value="FGGY_C"/>
    <property type="match status" value="1"/>
</dbReference>
<dbReference type="GO" id="GO:0008993">
    <property type="term" value="F:rhamnulokinase activity"/>
    <property type="evidence" value="ECO:0007669"/>
    <property type="project" value="InterPro"/>
</dbReference>
<organism evidence="9 10">
    <name type="scientific">Acidiphilium cryptum (strain JF-5)</name>
    <dbReference type="NCBI Taxonomy" id="349163"/>
    <lineage>
        <taxon>Bacteria</taxon>
        <taxon>Pseudomonadati</taxon>
        <taxon>Pseudomonadota</taxon>
        <taxon>Alphaproteobacteria</taxon>
        <taxon>Acetobacterales</taxon>
        <taxon>Acidocellaceae</taxon>
        <taxon>Acidiphilium</taxon>
    </lineage>
</organism>
<evidence type="ECO:0000256" key="3">
    <source>
        <dbReference type="ARBA" id="ARBA00022741"/>
    </source>
</evidence>